<dbReference type="Proteomes" id="UP001143910">
    <property type="component" value="Unassembled WGS sequence"/>
</dbReference>
<gene>
    <name evidence="1" type="ORF">NQ176_g506</name>
</gene>
<accession>A0ACC1NYY0</accession>
<proteinExistence type="predicted"/>
<protein>
    <submittedName>
        <fullName evidence="1">Uncharacterized protein</fullName>
    </submittedName>
</protein>
<comment type="caution">
    <text evidence="1">The sequence shown here is derived from an EMBL/GenBank/DDBJ whole genome shotgun (WGS) entry which is preliminary data.</text>
</comment>
<organism evidence="1 2">
    <name type="scientific">Zarea fungicola</name>
    <dbReference type="NCBI Taxonomy" id="93591"/>
    <lineage>
        <taxon>Eukaryota</taxon>
        <taxon>Fungi</taxon>
        <taxon>Dikarya</taxon>
        <taxon>Ascomycota</taxon>
        <taxon>Pezizomycotina</taxon>
        <taxon>Sordariomycetes</taxon>
        <taxon>Hypocreomycetidae</taxon>
        <taxon>Hypocreales</taxon>
        <taxon>Cordycipitaceae</taxon>
        <taxon>Zarea</taxon>
    </lineage>
</organism>
<dbReference type="EMBL" id="JANJQO010000019">
    <property type="protein sequence ID" value="KAJ2983696.1"/>
    <property type="molecule type" value="Genomic_DNA"/>
</dbReference>
<name>A0ACC1NYY0_9HYPO</name>
<sequence length="176" mass="19184">MIAQRVGVAAMRRTAFSQNMPRLAMAARISTTQARTSSSSSASYVPCHPISASFDATAGNELEARGGCSFSRGRSSRASIESIKNDMQKNLPDAQYEVKHRGTLQFDKDKSRICVYNGFFFDNTHVTRQTIAGAVDQILSKCCDGDVCGTFRQQIQGDSGLKLDVFIGDLITHCDS</sequence>
<keyword evidence="2" id="KW-1185">Reference proteome</keyword>
<evidence type="ECO:0000313" key="1">
    <source>
        <dbReference type="EMBL" id="KAJ2983696.1"/>
    </source>
</evidence>
<evidence type="ECO:0000313" key="2">
    <source>
        <dbReference type="Proteomes" id="UP001143910"/>
    </source>
</evidence>
<reference evidence="1" key="1">
    <citation type="submission" date="2022-08" db="EMBL/GenBank/DDBJ databases">
        <title>Genome Sequence of Lecanicillium fungicola.</title>
        <authorList>
            <person name="Buettner E."/>
        </authorList>
    </citation>
    <scope>NUCLEOTIDE SEQUENCE</scope>
    <source>
        <strain evidence="1">Babe33</strain>
    </source>
</reference>